<sequence>MRLFPLLVLSVATLAAAPARDGLREIVHPQADLPAFRCLVPADWRSSVDTMGNLQVSNPAGSVFFSFSFAHAPNPADAHDTLARAVLNGGSNPPWDSREPVEISGHRGYRYAARVKSGKDLVRAELLIVAVGDRHLATCSVIFTDRLKPADETTARLVQAAVKLLATP</sequence>
<evidence type="ECO:0000313" key="1">
    <source>
        <dbReference type="EMBL" id="RXK54968.1"/>
    </source>
</evidence>
<name>A0A4Q1C7X2_9BACT</name>
<gene>
    <name evidence="1" type="ORF">ESB00_03455</name>
</gene>
<keyword evidence="2" id="KW-1185">Reference proteome</keyword>
<proteinExistence type="predicted"/>
<evidence type="ECO:0000313" key="2">
    <source>
        <dbReference type="Proteomes" id="UP000290218"/>
    </source>
</evidence>
<dbReference type="EMBL" id="SDHX01000001">
    <property type="protein sequence ID" value="RXK54968.1"/>
    <property type="molecule type" value="Genomic_DNA"/>
</dbReference>
<comment type="caution">
    <text evidence="1">The sequence shown here is derived from an EMBL/GenBank/DDBJ whole genome shotgun (WGS) entry which is preliminary data.</text>
</comment>
<accession>A0A4Q1C7X2</accession>
<dbReference type="OrthoDB" id="9847616at2"/>
<reference evidence="1 2" key="1">
    <citation type="submission" date="2019-01" db="EMBL/GenBank/DDBJ databases">
        <title>Lacunisphaera sp. strain TWA-58.</title>
        <authorList>
            <person name="Chen W.-M."/>
        </authorList>
    </citation>
    <scope>NUCLEOTIDE SEQUENCE [LARGE SCALE GENOMIC DNA]</scope>
    <source>
        <strain evidence="1 2">TWA-58</strain>
    </source>
</reference>
<dbReference type="Proteomes" id="UP000290218">
    <property type="component" value="Unassembled WGS sequence"/>
</dbReference>
<organism evidence="1 2">
    <name type="scientific">Oleiharenicola lentus</name>
    <dbReference type="NCBI Taxonomy" id="2508720"/>
    <lineage>
        <taxon>Bacteria</taxon>
        <taxon>Pseudomonadati</taxon>
        <taxon>Verrucomicrobiota</taxon>
        <taxon>Opitutia</taxon>
        <taxon>Opitutales</taxon>
        <taxon>Opitutaceae</taxon>
        <taxon>Oleiharenicola</taxon>
    </lineage>
</organism>
<dbReference type="AlphaFoldDB" id="A0A4Q1C7X2"/>
<dbReference type="RefSeq" id="WP_129046333.1">
    <property type="nucleotide sequence ID" value="NZ_SDHX01000001.1"/>
</dbReference>
<protein>
    <recommendedName>
        <fullName evidence="3">DUF1795 domain-containing protein</fullName>
    </recommendedName>
</protein>
<evidence type="ECO:0008006" key="3">
    <source>
        <dbReference type="Google" id="ProtNLM"/>
    </source>
</evidence>